<evidence type="ECO:0000313" key="2">
    <source>
        <dbReference type="EMBL" id="VDO98829.1"/>
    </source>
</evidence>
<feature type="transmembrane region" description="Helical" evidence="1">
    <location>
        <begin position="68"/>
        <end position="86"/>
    </location>
</feature>
<accession>A0A3P8A6Q6</accession>
<keyword evidence="1" id="KW-0812">Transmembrane</keyword>
<dbReference type="Proteomes" id="UP000050761">
    <property type="component" value="Unassembled WGS sequence"/>
</dbReference>
<keyword evidence="1" id="KW-1133">Transmembrane helix</keyword>
<protein>
    <submittedName>
        <fullName evidence="4">G_PROTEIN_RECEP_F1_2 domain-containing protein</fullName>
    </submittedName>
</protein>
<feature type="transmembrane region" description="Helical" evidence="1">
    <location>
        <begin position="128"/>
        <end position="157"/>
    </location>
</feature>
<name>A0A183FZK3_HELPZ</name>
<sequence>MPLFKRREGCSIHFLQETKRRFKGIMTMRHPCFPKKSYPEKRETPWYYYHVIAVGNRYNIAVGNGLNYMPNVSVIVFVIVVFSYRMTDSVLVCEGLSVIAALFTRLAEYRVTLGFVVTVNFVDDEEEVFWLCVLVFVFIEFYSVHKLCVFVDCVLFIDIETEICKMVCNL</sequence>
<keyword evidence="3" id="KW-1185">Reference proteome</keyword>
<evidence type="ECO:0000256" key="1">
    <source>
        <dbReference type="SAM" id="Phobius"/>
    </source>
</evidence>
<gene>
    <name evidence="2" type="ORF">HPBE_LOCUS14196</name>
</gene>
<reference evidence="2 3" key="1">
    <citation type="submission" date="2018-11" db="EMBL/GenBank/DDBJ databases">
        <authorList>
            <consortium name="Pathogen Informatics"/>
        </authorList>
    </citation>
    <scope>NUCLEOTIDE SEQUENCE [LARGE SCALE GENOMIC DNA]</scope>
</reference>
<reference evidence="4" key="2">
    <citation type="submission" date="2019-09" db="UniProtKB">
        <authorList>
            <consortium name="WormBaseParasite"/>
        </authorList>
    </citation>
    <scope>IDENTIFICATION</scope>
</reference>
<organism evidence="3 4">
    <name type="scientific">Heligmosomoides polygyrus</name>
    <name type="common">Parasitic roundworm</name>
    <dbReference type="NCBI Taxonomy" id="6339"/>
    <lineage>
        <taxon>Eukaryota</taxon>
        <taxon>Metazoa</taxon>
        <taxon>Ecdysozoa</taxon>
        <taxon>Nematoda</taxon>
        <taxon>Chromadorea</taxon>
        <taxon>Rhabditida</taxon>
        <taxon>Rhabditina</taxon>
        <taxon>Rhabditomorpha</taxon>
        <taxon>Strongyloidea</taxon>
        <taxon>Heligmosomidae</taxon>
        <taxon>Heligmosomoides</taxon>
    </lineage>
</organism>
<dbReference type="AlphaFoldDB" id="A0A183FZK3"/>
<keyword evidence="1" id="KW-0472">Membrane</keyword>
<accession>A0A183FZK3</accession>
<evidence type="ECO:0000313" key="3">
    <source>
        <dbReference type="Proteomes" id="UP000050761"/>
    </source>
</evidence>
<dbReference type="WBParaSite" id="HPBE_0001419501-mRNA-1">
    <property type="protein sequence ID" value="HPBE_0001419501-mRNA-1"/>
    <property type="gene ID" value="HPBE_0001419501"/>
</dbReference>
<proteinExistence type="predicted"/>
<evidence type="ECO:0000313" key="4">
    <source>
        <dbReference type="WBParaSite" id="HPBE_0001419501-mRNA-1"/>
    </source>
</evidence>
<dbReference type="EMBL" id="UZAH01028251">
    <property type="protein sequence ID" value="VDO98829.1"/>
    <property type="molecule type" value="Genomic_DNA"/>
</dbReference>